<dbReference type="OrthoDB" id="9816161at2"/>
<feature type="region of interest" description="Disordered" evidence="4">
    <location>
        <begin position="1"/>
        <end position="26"/>
    </location>
</feature>
<evidence type="ECO:0000313" key="6">
    <source>
        <dbReference type="EMBL" id="GES20040.1"/>
    </source>
</evidence>
<protein>
    <submittedName>
        <fullName evidence="6">GntR family transcriptional regulator</fullName>
    </submittedName>
</protein>
<dbReference type="PANTHER" id="PTHR43537">
    <property type="entry name" value="TRANSCRIPTIONAL REGULATOR, GNTR FAMILY"/>
    <property type="match status" value="1"/>
</dbReference>
<dbReference type="CDD" id="cd07377">
    <property type="entry name" value="WHTH_GntR"/>
    <property type="match status" value="1"/>
</dbReference>
<evidence type="ECO:0000313" key="7">
    <source>
        <dbReference type="Proteomes" id="UP000377595"/>
    </source>
</evidence>
<dbReference type="Proteomes" id="UP000377595">
    <property type="component" value="Unassembled WGS sequence"/>
</dbReference>
<evidence type="ECO:0000259" key="5">
    <source>
        <dbReference type="PROSITE" id="PS50949"/>
    </source>
</evidence>
<name>A0A5M3XG95_9ACTN</name>
<feature type="domain" description="HTH gntR-type" evidence="5">
    <location>
        <begin position="24"/>
        <end position="91"/>
    </location>
</feature>
<organism evidence="6 7">
    <name type="scientific">Acrocarpospora pleiomorpha</name>
    <dbReference type="NCBI Taxonomy" id="90975"/>
    <lineage>
        <taxon>Bacteria</taxon>
        <taxon>Bacillati</taxon>
        <taxon>Actinomycetota</taxon>
        <taxon>Actinomycetes</taxon>
        <taxon>Streptosporangiales</taxon>
        <taxon>Streptosporangiaceae</taxon>
        <taxon>Acrocarpospora</taxon>
    </lineage>
</organism>
<evidence type="ECO:0000256" key="1">
    <source>
        <dbReference type="ARBA" id="ARBA00023015"/>
    </source>
</evidence>
<keyword evidence="1" id="KW-0805">Transcription regulation</keyword>
<dbReference type="SUPFAM" id="SSF46785">
    <property type="entry name" value="Winged helix' DNA-binding domain"/>
    <property type="match status" value="1"/>
</dbReference>
<dbReference type="SMART" id="SM00895">
    <property type="entry name" value="FCD"/>
    <property type="match status" value="1"/>
</dbReference>
<dbReference type="Gene3D" id="1.20.120.530">
    <property type="entry name" value="GntR ligand-binding domain-like"/>
    <property type="match status" value="1"/>
</dbReference>
<sequence>MATEISRPAGEASRPTRRAHIPVPSRPQQIADLLREEIVSGTLKAGQQLKQDELREDFGVSPGPVREALRVLENEGLVEHFPNRGVFVADISATDLIGVLIPVRLAIEMFAVTAAAPALRAGGIADLESLIEQMRVAAERNDRLTINELDVRFHETIVRASASSHALQLWRSVQPRIRAQIYALAPRHHAADDIVDEHQQIIDAIRDGDDEKLKAVITEHVQITPLRLLGTADLGAD</sequence>
<keyword evidence="2" id="KW-0238">DNA-binding</keyword>
<proteinExistence type="predicted"/>
<dbReference type="InterPro" id="IPR036388">
    <property type="entry name" value="WH-like_DNA-bd_sf"/>
</dbReference>
<accession>A0A5M3XG95</accession>
<evidence type="ECO:0000256" key="2">
    <source>
        <dbReference type="ARBA" id="ARBA00023125"/>
    </source>
</evidence>
<comment type="caution">
    <text evidence="6">The sequence shown here is derived from an EMBL/GenBank/DDBJ whole genome shotgun (WGS) entry which is preliminary data.</text>
</comment>
<dbReference type="PROSITE" id="PS50949">
    <property type="entry name" value="HTH_GNTR"/>
    <property type="match status" value="1"/>
</dbReference>
<dbReference type="InterPro" id="IPR000524">
    <property type="entry name" value="Tscrpt_reg_HTH_GntR"/>
</dbReference>
<dbReference type="SUPFAM" id="SSF48008">
    <property type="entry name" value="GntR ligand-binding domain-like"/>
    <property type="match status" value="1"/>
</dbReference>
<evidence type="ECO:0000256" key="4">
    <source>
        <dbReference type="SAM" id="MobiDB-lite"/>
    </source>
</evidence>
<dbReference type="SMART" id="SM00345">
    <property type="entry name" value="HTH_GNTR"/>
    <property type="match status" value="1"/>
</dbReference>
<reference evidence="6 7" key="1">
    <citation type="submission" date="2019-10" db="EMBL/GenBank/DDBJ databases">
        <title>Whole genome shotgun sequence of Acrocarpospora pleiomorpha NBRC 16267.</title>
        <authorList>
            <person name="Ichikawa N."/>
            <person name="Kimura A."/>
            <person name="Kitahashi Y."/>
            <person name="Komaki H."/>
            <person name="Oguchi A."/>
        </authorList>
    </citation>
    <scope>NUCLEOTIDE SEQUENCE [LARGE SCALE GENOMIC DNA]</scope>
    <source>
        <strain evidence="6 7">NBRC 16267</strain>
    </source>
</reference>
<dbReference type="AlphaFoldDB" id="A0A5M3XG95"/>
<gene>
    <name evidence="6" type="ORF">Aple_029360</name>
</gene>
<dbReference type="InterPro" id="IPR036390">
    <property type="entry name" value="WH_DNA-bd_sf"/>
</dbReference>
<dbReference type="Pfam" id="PF00392">
    <property type="entry name" value="GntR"/>
    <property type="match status" value="1"/>
</dbReference>
<dbReference type="Pfam" id="PF07729">
    <property type="entry name" value="FCD"/>
    <property type="match status" value="1"/>
</dbReference>
<dbReference type="InterPro" id="IPR008920">
    <property type="entry name" value="TF_FadR/GntR_C"/>
</dbReference>
<keyword evidence="7" id="KW-1185">Reference proteome</keyword>
<keyword evidence="3" id="KW-0804">Transcription</keyword>
<dbReference type="GO" id="GO:0003677">
    <property type="term" value="F:DNA binding"/>
    <property type="evidence" value="ECO:0007669"/>
    <property type="project" value="UniProtKB-KW"/>
</dbReference>
<dbReference type="GO" id="GO:0003700">
    <property type="term" value="F:DNA-binding transcription factor activity"/>
    <property type="evidence" value="ECO:0007669"/>
    <property type="project" value="InterPro"/>
</dbReference>
<dbReference type="Gene3D" id="1.10.10.10">
    <property type="entry name" value="Winged helix-like DNA-binding domain superfamily/Winged helix DNA-binding domain"/>
    <property type="match status" value="1"/>
</dbReference>
<dbReference type="PANTHER" id="PTHR43537:SF5">
    <property type="entry name" value="UXU OPERON TRANSCRIPTIONAL REGULATOR"/>
    <property type="match status" value="1"/>
</dbReference>
<dbReference type="RefSeq" id="WP_155345099.1">
    <property type="nucleotide sequence ID" value="NZ_BAAAHM010000008.1"/>
</dbReference>
<dbReference type="InterPro" id="IPR011711">
    <property type="entry name" value="GntR_C"/>
</dbReference>
<dbReference type="EMBL" id="BLAF01000014">
    <property type="protein sequence ID" value="GES20040.1"/>
    <property type="molecule type" value="Genomic_DNA"/>
</dbReference>
<evidence type="ECO:0000256" key="3">
    <source>
        <dbReference type="ARBA" id="ARBA00023163"/>
    </source>
</evidence>